<dbReference type="EMBL" id="JAGFNZ010000004">
    <property type="protein sequence ID" value="MBW7573397.1"/>
    <property type="molecule type" value="Genomic_DNA"/>
</dbReference>
<feature type="transmembrane region" description="Helical" evidence="1">
    <location>
        <begin position="38"/>
        <end position="58"/>
    </location>
</feature>
<accession>A0ABS7DQ06</accession>
<evidence type="ECO:0000256" key="1">
    <source>
        <dbReference type="SAM" id="Phobius"/>
    </source>
</evidence>
<keyword evidence="3" id="KW-1185">Reference proteome</keyword>
<keyword evidence="1" id="KW-0472">Membrane</keyword>
<keyword evidence="1" id="KW-0812">Transmembrane</keyword>
<evidence type="ECO:0000313" key="3">
    <source>
        <dbReference type="Proteomes" id="UP000719942"/>
    </source>
</evidence>
<gene>
    <name evidence="2" type="ORF">J5W02_11310</name>
</gene>
<evidence type="ECO:0000313" key="2">
    <source>
        <dbReference type="EMBL" id="MBW7573397.1"/>
    </source>
</evidence>
<feature type="transmembrane region" description="Helical" evidence="1">
    <location>
        <begin position="104"/>
        <end position="123"/>
    </location>
</feature>
<feature type="transmembrane region" description="Helical" evidence="1">
    <location>
        <begin position="438"/>
        <end position="455"/>
    </location>
</feature>
<protein>
    <submittedName>
        <fullName evidence="2">O-antigen polysaccharide polymerase Wzy family protein</fullName>
    </submittedName>
</protein>
<feature type="transmembrane region" description="Helical" evidence="1">
    <location>
        <begin position="467"/>
        <end position="487"/>
    </location>
</feature>
<proteinExistence type="predicted"/>
<dbReference type="NCBIfam" id="TIGR04370">
    <property type="entry name" value="glyco_rpt_poly"/>
    <property type="match status" value="1"/>
</dbReference>
<feature type="transmembrane region" description="Helical" evidence="1">
    <location>
        <begin position="65"/>
        <end position="84"/>
    </location>
</feature>
<comment type="caution">
    <text evidence="2">The sequence shown here is derived from an EMBL/GenBank/DDBJ whole genome shotgun (WGS) entry which is preliminary data.</text>
</comment>
<dbReference type="Pfam" id="PF14296">
    <property type="entry name" value="O-ag_pol_Wzy"/>
    <property type="match status" value="1"/>
</dbReference>
<feature type="transmembrane region" description="Helical" evidence="1">
    <location>
        <begin position="409"/>
        <end position="431"/>
    </location>
</feature>
<feature type="transmembrane region" description="Helical" evidence="1">
    <location>
        <begin position="276"/>
        <end position="300"/>
    </location>
</feature>
<sequence length="509" mass="57149">MLKIKTSDFLRDTVLFGLTVILMFAANLMNVFGENEAAVDVLFFAIIMMNIAIICSLVAHIRRDFALLIFVGAFNVLLLGRVYTSWFGYHHKLLILLEADDFPKLFQSLQIVALSLLCVYGAYRAMGPFFYRRESVVRTNGLHAVSKNDLNPIVRQISVVVLYISSIPFFYILLTTGLTVLRNGYLSSYTNTSSIPSSISRLSMFFVPAFAVFLGTLPNKKQIKLPLAVYGTYMLASLLTGRRNTMVTEALMLIAYFVMRDALLDKEKRVLKKRTVAYAGILGVVSMYFLQLLALIRAGLNTDRGLGEMLVSFLDSQGASFRVIVQTVNHIDLFNPSVVHSYLFYPFELFVHNNVVTKTLFGLTPIIEIQNTEFVRTTHNFGHALTFMVDPARYLSGGGFGTSYVAEAYVAYGILGVVLVSAMVGIIFRFFSTLLTHSWVTIAFGLIALKNFVYLPRNFAFLWVTEVFNITYICFFVAIYVAALLIAKGTHARSLTHARGGWLTWEEQP</sequence>
<keyword evidence="1" id="KW-1133">Transmembrane helix</keyword>
<name>A0ABS7DQ06_9FIRM</name>
<reference evidence="2 3" key="1">
    <citation type="submission" date="2021-03" db="EMBL/GenBank/DDBJ databases">
        <title>Caproiciproducens sp. nov. isolated from feces of cow.</title>
        <authorList>
            <person name="Choi J.-Y."/>
        </authorList>
    </citation>
    <scope>NUCLEOTIDE SEQUENCE [LARGE SCALE GENOMIC DNA]</scope>
    <source>
        <strain evidence="2 3">AGMB10547</strain>
    </source>
</reference>
<feature type="transmembrane region" description="Helical" evidence="1">
    <location>
        <begin position="12"/>
        <end position="32"/>
    </location>
</feature>
<dbReference type="RefSeq" id="WP_219965796.1">
    <property type="nucleotide sequence ID" value="NZ_JAGFNZ010000004.1"/>
</dbReference>
<organism evidence="2 3">
    <name type="scientific">Caproiciproducens faecalis</name>
    <dbReference type="NCBI Taxonomy" id="2820301"/>
    <lineage>
        <taxon>Bacteria</taxon>
        <taxon>Bacillati</taxon>
        <taxon>Bacillota</taxon>
        <taxon>Clostridia</taxon>
        <taxon>Eubacteriales</taxon>
        <taxon>Acutalibacteraceae</taxon>
        <taxon>Caproiciproducens</taxon>
    </lineage>
</organism>
<dbReference type="Proteomes" id="UP000719942">
    <property type="component" value="Unassembled WGS sequence"/>
</dbReference>
<feature type="transmembrane region" description="Helical" evidence="1">
    <location>
        <begin position="157"/>
        <end position="178"/>
    </location>
</feature>
<feature type="transmembrane region" description="Helical" evidence="1">
    <location>
        <begin position="198"/>
        <end position="216"/>
    </location>
</feature>
<dbReference type="InterPro" id="IPR029468">
    <property type="entry name" value="O-ag_pol_Wzy"/>
</dbReference>